<keyword evidence="2" id="KW-0813">Transport</keyword>
<feature type="transmembrane region" description="Helical" evidence="9">
    <location>
        <begin position="184"/>
        <end position="206"/>
    </location>
</feature>
<evidence type="ECO:0000256" key="4">
    <source>
        <dbReference type="ARBA" id="ARBA00022692"/>
    </source>
</evidence>
<sequence length="290" mass="30947">MNLQFIVDAIGTGALYSLMTLGLALVFSVMGLMNFAYGQLVMIGGFSIILLRSQPWWLLILGTILIVVFVSLLMERLAFRPVRNATAMTMLVTSFALAQFLQQLARVAFGANPKPLEQFSELSVQYEVAGLIISRQVILTLVTTTLVLIGLALLLRKTNIGIQLRASTEDVGMAALVGIKSNRVIAAAFVISGTIAAIVAILFFATRTNVSWSSGESIVLIAFVGAVIGGLGSMVGAALGGFLMGFVYTMLNALLPMELRVFADAFLYTLVIVVLLIRPGGLIAAKGVRV</sequence>
<protein>
    <submittedName>
        <fullName evidence="10">Unannotated protein</fullName>
    </submittedName>
</protein>
<dbReference type="EMBL" id="CAFABK010000020">
    <property type="protein sequence ID" value="CAB4827871.1"/>
    <property type="molecule type" value="Genomic_DNA"/>
</dbReference>
<dbReference type="PANTHER" id="PTHR11795">
    <property type="entry name" value="BRANCHED-CHAIN AMINO ACID TRANSPORT SYSTEM PERMEASE PROTEIN LIVH"/>
    <property type="match status" value="1"/>
</dbReference>
<dbReference type="GO" id="GO:0005886">
    <property type="term" value="C:plasma membrane"/>
    <property type="evidence" value="ECO:0007669"/>
    <property type="project" value="UniProtKB-SubCell"/>
</dbReference>
<evidence type="ECO:0000256" key="1">
    <source>
        <dbReference type="ARBA" id="ARBA00004651"/>
    </source>
</evidence>
<name>A0A6J7A529_9ZZZZ</name>
<accession>A0A6J7A529</accession>
<dbReference type="InterPro" id="IPR001851">
    <property type="entry name" value="ABC_transp_permease"/>
</dbReference>
<reference evidence="10" key="1">
    <citation type="submission" date="2020-05" db="EMBL/GenBank/DDBJ databases">
        <authorList>
            <person name="Chiriac C."/>
            <person name="Salcher M."/>
            <person name="Ghai R."/>
            <person name="Kavagutti S V."/>
        </authorList>
    </citation>
    <scope>NUCLEOTIDE SEQUENCE</scope>
</reference>
<comment type="similarity">
    <text evidence="8">Belongs to the binding-protein-dependent transport system permease family. LivHM subfamily.</text>
</comment>
<dbReference type="InterPro" id="IPR052157">
    <property type="entry name" value="BCAA_transport_permease"/>
</dbReference>
<dbReference type="AlphaFoldDB" id="A0A6J7A529"/>
<feature type="transmembrane region" description="Helical" evidence="9">
    <location>
        <begin position="261"/>
        <end position="285"/>
    </location>
</feature>
<evidence type="ECO:0000256" key="7">
    <source>
        <dbReference type="ARBA" id="ARBA00023136"/>
    </source>
</evidence>
<dbReference type="Pfam" id="PF02653">
    <property type="entry name" value="BPD_transp_2"/>
    <property type="match status" value="1"/>
</dbReference>
<feature type="transmembrane region" description="Helical" evidence="9">
    <location>
        <begin position="6"/>
        <end position="27"/>
    </location>
</feature>
<evidence type="ECO:0000256" key="6">
    <source>
        <dbReference type="ARBA" id="ARBA00022989"/>
    </source>
</evidence>
<keyword evidence="4 9" id="KW-0812">Transmembrane</keyword>
<gene>
    <name evidence="10" type="ORF">UFOPK3204_00636</name>
</gene>
<keyword evidence="3" id="KW-1003">Cell membrane</keyword>
<evidence type="ECO:0000256" key="2">
    <source>
        <dbReference type="ARBA" id="ARBA00022448"/>
    </source>
</evidence>
<comment type="subcellular location">
    <subcellularLocation>
        <location evidence="1">Cell membrane</location>
        <topology evidence="1">Multi-pass membrane protein</topology>
    </subcellularLocation>
</comment>
<dbReference type="GO" id="GO:0006865">
    <property type="term" value="P:amino acid transport"/>
    <property type="evidence" value="ECO:0007669"/>
    <property type="project" value="UniProtKB-KW"/>
</dbReference>
<feature type="transmembrane region" description="Helical" evidence="9">
    <location>
        <begin position="218"/>
        <end position="249"/>
    </location>
</feature>
<dbReference type="PANTHER" id="PTHR11795:SF450">
    <property type="entry name" value="ABC TRANSPORTER PERMEASE PROTEIN"/>
    <property type="match status" value="1"/>
</dbReference>
<dbReference type="GO" id="GO:0022857">
    <property type="term" value="F:transmembrane transporter activity"/>
    <property type="evidence" value="ECO:0007669"/>
    <property type="project" value="InterPro"/>
</dbReference>
<feature type="transmembrane region" description="Helical" evidence="9">
    <location>
        <begin position="129"/>
        <end position="155"/>
    </location>
</feature>
<feature type="transmembrane region" description="Helical" evidence="9">
    <location>
        <begin position="86"/>
        <end position="109"/>
    </location>
</feature>
<feature type="transmembrane region" description="Helical" evidence="9">
    <location>
        <begin position="56"/>
        <end position="74"/>
    </location>
</feature>
<organism evidence="10">
    <name type="scientific">freshwater metagenome</name>
    <dbReference type="NCBI Taxonomy" id="449393"/>
    <lineage>
        <taxon>unclassified sequences</taxon>
        <taxon>metagenomes</taxon>
        <taxon>ecological metagenomes</taxon>
    </lineage>
</organism>
<evidence type="ECO:0000256" key="5">
    <source>
        <dbReference type="ARBA" id="ARBA00022970"/>
    </source>
</evidence>
<evidence type="ECO:0000313" key="10">
    <source>
        <dbReference type="EMBL" id="CAB4827871.1"/>
    </source>
</evidence>
<keyword evidence="6 9" id="KW-1133">Transmembrane helix</keyword>
<dbReference type="CDD" id="cd06582">
    <property type="entry name" value="TM_PBP1_LivH_like"/>
    <property type="match status" value="1"/>
</dbReference>
<keyword evidence="5" id="KW-0029">Amino-acid transport</keyword>
<keyword evidence="7 9" id="KW-0472">Membrane</keyword>
<evidence type="ECO:0000256" key="8">
    <source>
        <dbReference type="ARBA" id="ARBA00037998"/>
    </source>
</evidence>
<proteinExistence type="inferred from homology"/>
<evidence type="ECO:0000256" key="3">
    <source>
        <dbReference type="ARBA" id="ARBA00022475"/>
    </source>
</evidence>
<evidence type="ECO:0000256" key="9">
    <source>
        <dbReference type="SAM" id="Phobius"/>
    </source>
</evidence>